<accession>A0A2P2M347</accession>
<organism evidence="1">
    <name type="scientific">Rhizophora mucronata</name>
    <name type="common">Asiatic mangrove</name>
    <dbReference type="NCBI Taxonomy" id="61149"/>
    <lineage>
        <taxon>Eukaryota</taxon>
        <taxon>Viridiplantae</taxon>
        <taxon>Streptophyta</taxon>
        <taxon>Embryophyta</taxon>
        <taxon>Tracheophyta</taxon>
        <taxon>Spermatophyta</taxon>
        <taxon>Magnoliopsida</taxon>
        <taxon>eudicotyledons</taxon>
        <taxon>Gunneridae</taxon>
        <taxon>Pentapetalae</taxon>
        <taxon>rosids</taxon>
        <taxon>fabids</taxon>
        <taxon>Malpighiales</taxon>
        <taxon>Rhizophoraceae</taxon>
        <taxon>Rhizophora</taxon>
    </lineage>
</organism>
<evidence type="ECO:0000313" key="1">
    <source>
        <dbReference type="EMBL" id="MBX24631.1"/>
    </source>
</evidence>
<proteinExistence type="predicted"/>
<reference evidence="1" key="1">
    <citation type="submission" date="2018-02" db="EMBL/GenBank/DDBJ databases">
        <title>Rhizophora mucronata_Transcriptome.</title>
        <authorList>
            <person name="Meera S.P."/>
            <person name="Sreeshan A."/>
            <person name="Augustine A."/>
        </authorList>
    </citation>
    <scope>NUCLEOTIDE SEQUENCE</scope>
    <source>
        <tissue evidence="1">Leaf</tissue>
    </source>
</reference>
<protein>
    <submittedName>
        <fullName evidence="1">Uncharacterized protein</fullName>
    </submittedName>
</protein>
<name>A0A2P2M347_RHIMU</name>
<dbReference type="EMBL" id="GGEC01044147">
    <property type="protein sequence ID" value="MBX24631.1"/>
    <property type="molecule type" value="Transcribed_RNA"/>
</dbReference>
<sequence>MPQVTSVMDKSILYICFFRKSTFSSLFVGALDKEVP</sequence>
<dbReference type="AlphaFoldDB" id="A0A2P2M347"/>